<evidence type="ECO:0000256" key="2">
    <source>
        <dbReference type="ARBA" id="ARBA00007362"/>
    </source>
</evidence>
<evidence type="ECO:0000259" key="8">
    <source>
        <dbReference type="Pfam" id="PF00892"/>
    </source>
</evidence>
<keyword evidence="3" id="KW-1003">Cell membrane</keyword>
<dbReference type="RefSeq" id="WP_244412322.1">
    <property type="nucleotide sequence ID" value="NZ_AP025564.1"/>
</dbReference>
<feature type="transmembrane region" description="Helical" evidence="7">
    <location>
        <begin position="274"/>
        <end position="293"/>
    </location>
</feature>
<dbReference type="Proteomes" id="UP001320544">
    <property type="component" value="Chromosome"/>
</dbReference>
<organism evidence="9 10">
    <name type="scientific">Raoultibacter timonensis</name>
    <dbReference type="NCBI Taxonomy" id="1907662"/>
    <lineage>
        <taxon>Bacteria</taxon>
        <taxon>Bacillati</taxon>
        <taxon>Actinomycetota</taxon>
        <taxon>Coriobacteriia</taxon>
        <taxon>Eggerthellales</taxon>
        <taxon>Eggerthellaceae</taxon>
        <taxon>Raoultibacter</taxon>
    </lineage>
</organism>
<feature type="transmembrane region" description="Helical" evidence="7">
    <location>
        <begin position="218"/>
        <end position="239"/>
    </location>
</feature>
<comment type="similarity">
    <text evidence="2">Belongs to the EamA transporter family.</text>
</comment>
<feature type="transmembrane region" description="Helical" evidence="7">
    <location>
        <begin position="122"/>
        <end position="140"/>
    </location>
</feature>
<protein>
    <submittedName>
        <fullName evidence="9">EamA family transporter</fullName>
    </submittedName>
</protein>
<keyword evidence="10" id="KW-1185">Reference proteome</keyword>
<feature type="transmembrane region" description="Helical" evidence="7">
    <location>
        <begin position="189"/>
        <end position="206"/>
    </location>
</feature>
<dbReference type="Pfam" id="PF00892">
    <property type="entry name" value="EamA"/>
    <property type="match status" value="2"/>
</dbReference>
<dbReference type="PANTHER" id="PTHR42920">
    <property type="entry name" value="OS03G0707200 PROTEIN-RELATED"/>
    <property type="match status" value="1"/>
</dbReference>
<evidence type="ECO:0000256" key="3">
    <source>
        <dbReference type="ARBA" id="ARBA00022475"/>
    </source>
</evidence>
<evidence type="ECO:0000256" key="7">
    <source>
        <dbReference type="SAM" id="Phobius"/>
    </source>
</evidence>
<keyword evidence="5 7" id="KW-1133">Transmembrane helix</keyword>
<feature type="transmembrane region" description="Helical" evidence="7">
    <location>
        <begin position="67"/>
        <end position="90"/>
    </location>
</feature>
<name>A0ABN6MEG6_9ACTN</name>
<dbReference type="EMBL" id="AP025564">
    <property type="protein sequence ID" value="BDE96069.1"/>
    <property type="molecule type" value="Genomic_DNA"/>
</dbReference>
<feature type="transmembrane region" description="Helical" evidence="7">
    <location>
        <begin position="146"/>
        <end position="168"/>
    </location>
</feature>
<evidence type="ECO:0000256" key="4">
    <source>
        <dbReference type="ARBA" id="ARBA00022692"/>
    </source>
</evidence>
<dbReference type="SUPFAM" id="SSF103481">
    <property type="entry name" value="Multidrug resistance efflux transporter EmrE"/>
    <property type="match status" value="2"/>
</dbReference>
<dbReference type="PANTHER" id="PTHR42920:SF11">
    <property type="entry name" value="INNER MEMBRANE PROTEIN YTFF"/>
    <property type="match status" value="1"/>
</dbReference>
<evidence type="ECO:0000256" key="5">
    <source>
        <dbReference type="ARBA" id="ARBA00022989"/>
    </source>
</evidence>
<reference evidence="9 10" key="1">
    <citation type="submission" date="2022-01" db="EMBL/GenBank/DDBJ databases">
        <title>Novel bile acid biosynthetic pathways are enriched in the microbiome of centenarians.</title>
        <authorList>
            <person name="Sato Y."/>
            <person name="Atarashi K."/>
            <person name="Plichta R.D."/>
            <person name="Arai Y."/>
            <person name="Sasajima S."/>
            <person name="Kearney M.S."/>
            <person name="Suda W."/>
            <person name="Takeshita K."/>
            <person name="Sasaki T."/>
            <person name="Okamoto S."/>
            <person name="Skelly N.A."/>
            <person name="Okamura Y."/>
            <person name="Vlamakis H."/>
            <person name="Li Y."/>
            <person name="Tanoue T."/>
            <person name="Takei H."/>
            <person name="Nittono H."/>
            <person name="Narushima S."/>
            <person name="Irie J."/>
            <person name="Itoh H."/>
            <person name="Moriya K."/>
            <person name="Sugiura Y."/>
            <person name="Suematsu M."/>
            <person name="Moritoki N."/>
            <person name="Shibata S."/>
            <person name="Littman R.D."/>
            <person name="Fischbach A.M."/>
            <person name="Uwamino Y."/>
            <person name="Inoue T."/>
            <person name="Honda A."/>
            <person name="Hattori M."/>
            <person name="Murai T."/>
            <person name="Xavier J.R."/>
            <person name="Hirose N."/>
            <person name="Honda K."/>
        </authorList>
    </citation>
    <scope>NUCLEOTIDE SEQUENCE [LARGE SCALE GENOMIC DNA]</scope>
    <source>
        <strain evidence="9 10">CE91-St30</strain>
    </source>
</reference>
<feature type="domain" description="EamA" evidence="8">
    <location>
        <begin position="7"/>
        <end position="139"/>
    </location>
</feature>
<keyword evidence="6 7" id="KW-0472">Membrane</keyword>
<accession>A0ABN6MEG6</accession>
<dbReference type="InterPro" id="IPR037185">
    <property type="entry name" value="EmrE-like"/>
</dbReference>
<evidence type="ECO:0000256" key="1">
    <source>
        <dbReference type="ARBA" id="ARBA00004651"/>
    </source>
</evidence>
<evidence type="ECO:0000256" key="6">
    <source>
        <dbReference type="ARBA" id="ARBA00023136"/>
    </source>
</evidence>
<evidence type="ECO:0000313" key="10">
    <source>
        <dbReference type="Proteomes" id="UP001320544"/>
    </source>
</evidence>
<dbReference type="InterPro" id="IPR000620">
    <property type="entry name" value="EamA_dom"/>
</dbReference>
<feature type="domain" description="EamA" evidence="8">
    <location>
        <begin position="154"/>
        <end position="289"/>
    </location>
</feature>
<gene>
    <name evidence="9" type="ORF">CE91St30_14020</name>
</gene>
<evidence type="ECO:0000313" key="9">
    <source>
        <dbReference type="EMBL" id="BDE96069.1"/>
    </source>
</evidence>
<proteinExistence type="inferred from homology"/>
<dbReference type="InterPro" id="IPR051258">
    <property type="entry name" value="Diverse_Substrate_Transporter"/>
</dbReference>
<feature type="transmembrane region" description="Helical" evidence="7">
    <location>
        <begin position="36"/>
        <end position="55"/>
    </location>
</feature>
<sequence>MAATDTRGHLLAFLTIAIWGTTFVSTKVLLTEFQPVEILFYRFLIGFLALLALRPRHLKLASWREEALCAAAGLTGVTLYFLLENIALVYTTASNVGVIVSVAPFFTAIVAFFAARDEKLRPSFFVGFVVAMAGIVLISAQGFDSVFGGGSIVGDVLAVGAAAVWAVYSVITRKIGSFGYDNIQMTKRTFLWGLLFMVPALFATGFEFGIERFADPLMVANMAFLGFGASALCFVTWNLAVKILGAVKTSAYIYLVPVITVAASVAVLGEPMTAAIACGVVLTCAGLLISEWGKGERKAAADKE</sequence>
<keyword evidence="4 7" id="KW-0812">Transmembrane</keyword>
<comment type="subcellular location">
    <subcellularLocation>
        <location evidence="1">Cell membrane</location>
        <topology evidence="1">Multi-pass membrane protein</topology>
    </subcellularLocation>
</comment>
<feature type="transmembrane region" description="Helical" evidence="7">
    <location>
        <begin position="251"/>
        <end position="268"/>
    </location>
</feature>
<feature type="transmembrane region" description="Helical" evidence="7">
    <location>
        <begin position="96"/>
        <end position="115"/>
    </location>
</feature>